<organism evidence="2 3">
    <name type="scientific">Paenibacillus catalpae</name>
    <dbReference type="NCBI Taxonomy" id="1045775"/>
    <lineage>
        <taxon>Bacteria</taxon>
        <taxon>Bacillati</taxon>
        <taxon>Bacillota</taxon>
        <taxon>Bacilli</taxon>
        <taxon>Bacillales</taxon>
        <taxon>Paenibacillaceae</taxon>
        <taxon>Paenibacillus</taxon>
    </lineage>
</organism>
<proteinExistence type="predicted"/>
<name>A0A1I2EVB5_9BACL</name>
<protein>
    <submittedName>
        <fullName evidence="2">Uncharacterized protein</fullName>
    </submittedName>
</protein>
<dbReference type="STRING" id="1045775.SAMN05216378_4519"/>
<keyword evidence="1" id="KW-0812">Transmembrane</keyword>
<keyword evidence="3" id="KW-1185">Reference proteome</keyword>
<sequence>MKKEITITIQIKTKKEKALLGFGVILVLLFFVWFYRGPISSTDIKLNEVKHSGNRLIIDGTFKDKWTRYKGYSIQYVSTGNSNYAILKINGGIIGKRDIHIETNAMKNNRPLYLYYKQLEVRAEDVIRQNK</sequence>
<dbReference type="RefSeq" id="WP_091188698.1">
    <property type="nucleotide sequence ID" value="NZ_FOMT01000005.1"/>
</dbReference>
<dbReference type="AlphaFoldDB" id="A0A1I2EVB5"/>
<accession>A0A1I2EVB5</accession>
<keyword evidence="1" id="KW-1133">Transmembrane helix</keyword>
<reference evidence="3" key="1">
    <citation type="submission" date="2016-10" db="EMBL/GenBank/DDBJ databases">
        <authorList>
            <person name="Varghese N."/>
            <person name="Submissions S."/>
        </authorList>
    </citation>
    <scope>NUCLEOTIDE SEQUENCE [LARGE SCALE GENOMIC DNA]</scope>
    <source>
        <strain evidence="3">CGMCC 1.10784</strain>
    </source>
</reference>
<dbReference type="Proteomes" id="UP000198855">
    <property type="component" value="Unassembled WGS sequence"/>
</dbReference>
<dbReference type="OrthoDB" id="2625156at2"/>
<evidence type="ECO:0000313" key="2">
    <source>
        <dbReference type="EMBL" id="SFE96416.1"/>
    </source>
</evidence>
<keyword evidence="1" id="KW-0472">Membrane</keyword>
<evidence type="ECO:0000313" key="3">
    <source>
        <dbReference type="Proteomes" id="UP000198855"/>
    </source>
</evidence>
<feature type="transmembrane region" description="Helical" evidence="1">
    <location>
        <begin position="18"/>
        <end position="35"/>
    </location>
</feature>
<evidence type="ECO:0000256" key="1">
    <source>
        <dbReference type="SAM" id="Phobius"/>
    </source>
</evidence>
<dbReference type="EMBL" id="FOMT01000005">
    <property type="protein sequence ID" value="SFE96416.1"/>
    <property type="molecule type" value="Genomic_DNA"/>
</dbReference>
<gene>
    <name evidence="2" type="ORF">SAMN05216378_4519</name>
</gene>